<protein>
    <recommendedName>
        <fullName evidence="2">UPF0125 protein ACFSF0_01355</fullName>
    </recommendedName>
</protein>
<dbReference type="EMBL" id="JBHUEJ010000003">
    <property type="protein sequence ID" value="MFD1709244.1"/>
    <property type="molecule type" value="Genomic_DNA"/>
</dbReference>
<evidence type="ECO:0000256" key="3">
    <source>
        <dbReference type="SAM" id="MobiDB-lite"/>
    </source>
</evidence>
<organism evidence="4 5">
    <name type="scientific">Ottowia flava</name>
    <dbReference type="NCBI Taxonomy" id="2675430"/>
    <lineage>
        <taxon>Bacteria</taxon>
        <taxon>Pseudomonadati</taxon>
        <taxon>Pseudomonadota</taxon>
        <taxon>Betaproteobacteria</taxon>
        <taxon>Burkholderiales</taxon>
        <taxon>Comamonadaceae</taxon>
        <taxon>Ottowia</taxon>
    </lineage>
</organism>
<evidence type="ECO:0000256" key="2">
    <source>
        <dbReference type="HAMAP-Rule" id="MF_00460"/>
    </source>
</evidence>
<dbReference type="RefSeq" id="WP_147912997.1">
    <property type="nucleotide sequence ID" value="NZ_JBHUEJ010000003.1"/>
</dbReference>
<evidence type="ECO:0000313" key="4">
    <source>
        <dbReference type="EMBL" id="MFD1709244.1"/>
    </source>
</evidence>
<dbReference type="PANTHER" id="PTHR37483:SF1">
    <property type="entry name" value="UPF0125 PROTEIN RATB"/>
    <property type="match status" value="1"/>
</dbReference>
<dbReference type="InterPro" id="IPR005346">
    <property type="entry name" value="RnfH"/>
</dbReference>
<dbReference type="Pfam" id="PF03658">
    <property type="entry name" value="Ub-RnfH"/>
    <property type="match status" value="1"/>
</dbReference>
<gene>
    <name evidence="4" type="ORF">ACFSF0_01355</name>
</gene>
<accession>A0ABW4KM89</accession>
<comment type="caution">
    <text evidence="4">The sequence shown here is derived from an EMBL/GenBank/DDBJ whole genome shotgun (WGS) entry which is preliminary data.</text>
</comment>
<keyword evidence="5" id="KW-1185">Reference proteome</keyword>
<dbReference type="NCBIfam" id="NF002490">
    <property type="entry name" value="PRK01777.1"/>
    <property type="match status" value="1"/>
</dbReference>
<dbReference type="SUPFAM" id="SSF54285">
    <property type="entry name" value="MoaD/ThiS"/>
    <property type="match status" value="1"/>
</dbReference>
<proteinExistence type="inferred from homology"/>
<evidence type="ECO:0000313" key="5">
    <source>
        <dbReference type="Proteomes" id="UP001597304"/>
    </source>
</evidence>
<dbReference type="HAMAP" id="MF_00460">
    <property type="entry name" value="UPF0125_RnfH"/>
    <property type="match status" value="1"/>
</dbReference>
<comment type="similarity">
    <text evidence="1 2">Belongs to the UPF0125 (RnfH) family.</text>
</comment>
<dbReference type="Proteomes" id="UP001597304">
    <property type="component" value="Unassembled WGS sequence"/>
</dbReference>
<reference evidence="5" key="1">
    <citation type="journal article" date="2019" name="Int. J. Syst. Evol. Microbiol.">
        <title>The Global Catalogue of Microorganisms (GCM) 10K type strain sequencing project: providing services to taxonomists for standard genome sequencing and annotation.</title>
        <authorList>
            <consortium name="The Broad Institute Genomics Platform"/>
            <consortium name="The Broad Institute Genome Sequencing Center for Infectious Disease"/>
            <person name="Wu L."/>
            <person name="Ma J."/>
        </authorList>
    </citation>
    <scope>NUCLEOTIDE SEQUENCE [LARGE SCALE GENOMIC DNA]</scope>
    <source>
        <strain evidence="5">LMG 29247</strain>
    </source>
</reference>
<dbReference type="Gene3D" id="3.10.20.280">
    <property type="entry name" value="RnfH-like"/>
    <property type="match status" value="1"/>
</dbReference>
<feature type="region of interest" description="Disordered" evidence="3">
    <location>
        <begin position="101"/>
        <end position="121"/>
    </location>
</feature>
<dbReference type="InterPro" id="IPR016155">
    <property type="entry name" value="Mopterin_synth/thiamin_S_b"/>
</dbReference>
<dbReference type="InterPro" id="IPR037021">
    <property type="entry name" value="RnfH_sf"/>
</dbReference>
<feature type="compositionally biased region" description="Low complexity" evidence="3">
    <location>
        <begin position="101"/>
        <end position="112"/>
    </location>
</feature>
<name>A0ABW4KM89_9BURK</name>
<evidence type="ECO:0000256" key="1">
    <source>
        <dbReference type="ARBA" id="ARBA00010645"/>
    </source>
</evidence>
<dbReference type="PANTHER" id="PTHR37483">
    <property type="entry name" value="UPF0125 PROTEIN RATB"/>
    <property type="match status" value="1"/>
</dbReference>
<sequence length="121" mass="12947">MTAPTSAGEGGPLHITVAYAPAPRQVVEVALQLPPGATLADAVQASGLYQRFPDIDLAHGSVGVWGRKAPPDQPLRDGDRVEIWRPLKVDPKLARRERYKAQGAGQAGLFAQRRPGAKQGY</sequence>